<reference evidence="2" key="1">
    <citation type="submission" date="2018-07" db="EMBL/GenBank/DDBJ databases">
        <authorList>
            <person name="Zhao J."/>
        </authorList>
    </citation>
    <scope>NUCLEOTIDE SEQUENCE [LARGE SCALE GENOMIC DNA]</scope>
    <source>
        <strain evidence="2">GSSD-12</strain>
    </source>
</reference>
<evidence type="ECO:0000313" key="1">
    <source>
        <dbReference type="EMBL" id="AXG79668.1"/>
    </source>
</evidence>
<dbReference type="RefSeq" id="WP_114660997.1">
    <property type="nucleotide sequence ID" value="NZ_CP031194.1"/>
</dbReference>
<dbReference type="KEGG" id="spad:DVK44_20700"/>
<keyword evidence="2" id="KW-1185">Reference proteome</keyword>
<evidence type="ECO:0000313" key="2">
    <source>
        <dbReference type="Proteomes" id="UP000253868"/>
    </source>
</evidence>
<protein>
    <submittedName>
        <fullName evidence="1">Uncharacterized protein</fullName>
    </submittedName>
</protein>
<gene>
    <name evidence="1" type="ORF">DVK44_20700</name>
</gene>
<dbReference type="Proteomes" id="UP000253868">
    <property type="component" value="Chromosome"/>
</dbReference>
<sequence length="59" mass="6189">MNRKRAVREAAAEILDKSGPAGLYGKRANAARGRAVARALAAGATQNDIRAEVTRRAGL</sequence>
<dbReference type="AlphaFoldDB" id="A0A345HSJ4"/>
<organism evidence="1 2">
    <name type="scientific">Streptomyces paludis</name>
    <dbReference type="NCBI Taxonomy" id="2282738"/>
    <lineage>
        <taxon>Bacteria</taxon>
        <taxon>Bacillati</taxon>
        <taxon>Actinomycetota</taxon>
        <taxon>Actinomycetes</taxon>
        <taxon>Kitasatosporales</taxon>
        <taxon>Streptomycetaceae</taxon>
        <taxon>Streptomyces</taxon>
    </lineage>
</organism>
<name>A0A345HSJ4_9ACTN</name>
<dbReference type="EMBL" id="CP031194">
    <property type="protein sequence ID" value="AXG79668.1"/>
    <property type="molecule type" value="Genomic_DNA"/>
</dbReference>
<accession>A0A345HSJ4</accession>
<proteinExistence type="predicted"/>